<sequence>MGLKMKTMCEKCEQEIMEEAYICVHECTFCETCTHELSNTCPNCTGELVRRPKAPASYCSVKG</sequence>
<evidence type="ECO:0000259" key="1">
    <source>
        <dbReference type="PROSITE" id="PS50089"/>
    </source>
</evidence>
<name>A0ABY9JRL1_9BACI</name>
<accession>A0ABY9JRL1</accession>
<evidence type="ECO:0000313" key="2">
    <source>
        <dbReference type="EMBL" id="WLR42039.1"/>
    </source>
</evidence>
<dbReference type="PROSITE" id="PS50089">
    <property type="entry name" value="ZF_RING_2"/>
    <property type="match status" value="1"/>
</dbReference>
<feature type="domain" description="RING-type" evidence="1">
    <location>
        <begin position="9"/>
        <end position="45"/>
    </location>
</feature>
<dbReference type="Pfam" id="PF06906">
    <property type="entry name" value="DUF1272"/>
    <property type="match status" value="1"/>
</dbReference>
<organism evidence="2 3">
    <name type="scientific">Bacillus carboniphilus</name>
    <dbReference type="NCBI Taxonomy" id="86663"/>
    <lineage>
        <taxon>Bacteria</taxon>
        <taxon>Bacillati</taxon>
        <taxon>Bacillota</taxon>
        <taxon>Bacilli</taxon>
        <taxon>Bacillales</taxon>
        <taxon>Bacillaceae</taxon>
        <taxon>Bacillus</taxon>
    </lineage>
</organism>
<protein>
    <submittedName>
        <fullName evidence="2">DUF1272 domain-containing protein</fullName>
    </submittedName>
</protein>
<evidence type="ECO:0000313" key="3">
    <source>
        <dbReference type="Proteomes" id="UP001197974"/>
    </source>
</evidence>
<proteinExistence type="predicted"/>
<keyword evidence="3" id="KW-1185">Reference proteome</keyword>
<dbReference type="InterPro" id="IPR001841">
    <property type="entry name" value="Znf_RING"/>
</dbReference>
<dbReference type="EMBL" id="CP129013">
    <property type="protein sequence ID" value="WLR42039.1"/>
    <property type="molecule type" value="Genomic_DNA"/>
</dbReference>
<reference evidence="2 3" key="1">
    <citation type="submission" date="2023-06" db="EMBL/GenBank/DDBJ databases">
        <title>Five Gram-positive bacteria isolated from mangrove sediments in Shenzhen, Guangdong, China.</title>
        <authorList>
            <person name="Yu S."/>
            <person name="Zheng W."/>
            <person name="Huang Y."/>
        </authorList>
    </citation>
    <scope>NUCLEOTIDE SEQUENCE [LARGE SCALE GENOMIC DNA]</scope>
    <source>
        <strain evidence="2 3">SaN35-3</strain>
    </source>
</reference>
<dbReference type="InterPro" id="IPR010696">
    <property type="entry name" value="DUF1272"/>
</dbReference>
<dbReference type="RefSeq" id="WP_226543122.1">
    <property type="nucleotide sequence ID" value="NZ_CP129013.1"/>
</dbReference>
<dbReference type="Proteomes" id="UP001197974">
    <property type="component" value="Chromosome"/>
</dbReference>
<gene>
    <name evidence="2" type="ORF">LC087_14830</name>
</gene>